<dbReference type="GO" id="GO:0005524">
    <property type="term" value="F:ATP binding"/>
    <property type="evidence" value="ECO:0007669"/>
    <property type="project" value="InterPro"/>
</dbReference>
<dbReference type="PANTHER" id="PTHR21610:SF9">
    <property type="entry name" value="VON WILLEBRAND FACTOR A DOMAIN-CONTAINING PROTEIN 8"/>
    <property type="match status" value="1"/>
</dbReference>
<dbReference type="SUPFAM" id="SSF52540">
    <property type="entry name" value="P-loop containing nucleoside triphosphate hydrolases"/>
    <property type="match status" value="3"/>
</dbReference>
<reference evidence="4" key="1">
    <citation type="submission" date="2022-12" db="EMBL/GenBank/DDBJ databases">
        <authorList>
            <person name="Webb A."/>
        </authorList>
    </citation>
    <scope>NUCLEOTIDE SEQUENCE</scope>
    <source>
        <strain evidence="4">Hp1</strain>
    </source>
</reference>
<dbReference type="InterPro" id="IPR003593">
    <property type="entry name" value="AAA+_ATPase"/>
</dbReference>
<evidence type="ECO:0000313" key="4">
    <source>
        <dbReference type="EMBL" id="CAI5715481.1"/>
    </source>
</evidence>
<dbReference type="InterPro" id="IPR039891">
    <property type="entry name" value="VWA8"/>
</dbReference>
<feature type="compositionally biased region" description="Gly residues" evidence="1">
    <location>
        <begin position="1096"/>
        <end position="1114"/>
    </location>
</feature>
<sequence>MLRAIRRQRRGGDLTTARRAVWLAARRTSSSAAPGGLQYVEIGSVRAPISTPKSLELVPRGYMTEVPQGRQIAPTLLGHLRWMLQKDLLQQDMFLIGPPGSSRRLLSMRFCELLKKEVEYIAVSQDTTEADLKQRREIVNGAATFADQAPVRAAIHGRVLVIDGLEKAERNVLPTLNNLLENREMKLDDGRFLMKAESYDALLERGFSADALDAQNLVRVHPDFRVIGLGLPVPPYPGRTLDPPLRSRFQARDIQPNSPGSQLEELLVVAPSVPLLTLEKLVGIREAVNTIEATYDAGTSTGPRMPHFDFLSLQHCAKVLEKFPEANVANAIRRSFPVRTDVLGARSEANSKALNRIVAKFNGDLKSTAYMLQSVAKESAKDMTATVSFRSHSDQIVLHDVPCGTTRAQMDAMPGFVETDAHSKVLAEMVQDHTVGRDLCILGAKGSGKSALVRLFAFRLGYATELFCLFKDMTTRDLLQRRSTDSQGNTQWEDSPLIHAARNGHLCVLDGVHRLRNDSLGVLQRLVQDREIDLADGSKLVSQSTYDAIMADANRAGDVHALSRVSAIHPSFRIIAIAEADAAALKGTISLPGKESTSAWLSSDSISMFSFHYLPTIPTKQRREVVQRLYPGLPHETTRILLTFSEKLESAKKRSASADHLALSLSTRQLLRICRRLNAFPEQSLQDLRALVHDTLLTKFLSPSCSELVDSLLDECKAPASNAATSDFSVQKADVISEEDGYLRIGDVSYPIQTPSSPELVPQPHYFDIPKHTRCMKDMLQDIVAGQKHLLLIGNQGVGKNKLADRLLQMIQQEREYIQLHRDTTVQTLTLAPTLVDGSILWKDSPLVRAAKAGRTLVVDEADKAPLEVVCVLKGLIEDGEMLLGNGKRLIDPTKVATEEWHNEDNIIELHPNFRMWVLANRPGFPFLGNNFFREIGDIFASHAIENPDEESELALLTAYAPTVPVDTLRRLCKAFAELRGLVENGTITYPYSTREAVAVAKHLQRFPRDEVGSVLANVFAFDAYDRAMLAQVSDVFMRHGIRLTSNSGDALCLEMNITTADGSKVGGPSTPKTGLDTPKHGKEDPNNDPHVGGNTWAGGTGGSDTAGLGGRGGPYRLDKGHPVHQVSQEKKDEVSAAARAKAHAIAQEALAEKLREIDMSNHEWKTYESFLKRVERESSQLRAILSNLETVTQERNWLRHQSSGELDDGKLVDGIAGEPLVFKRRGVSDSPFRALSGNSQGHEPKRMLFVMDVSGSMFRFNSEDARLKRMLETSLMIMESFAGFGRELDYCIMGHSGDSPEIPFVEFGAPPKDRKERLQVLQRMVAHSQFCRSGDHTVEAIECGVQRVAALGGDDRFVFVVSDANLEWYGIEPRELARKLLADPGVQAHALFIASFADEAEEIRCALPPGRGHVCLDTSDLPRTFKQIFTSALGSN</sequence>
<comment type="caution">
    <text evidence="4">The sequence shown here is derived from an EMBL/GenBank/DDBJ whole genome shotgun (WGS) entry which is preliminary data.</text>
</comment>
<evidence type="ECO:0008006" key="6">
    <source>
        <dbReference type="Google" id="ProtNLM"/>
    </source>
</evidence>
<accession>A0AAV0T7B3</accession>
<dbReference type="Gene3D" id="3.40.50.300">
    <property type="entry name" value="P-loop containing nucleotide triphosphate hydrolases"/>
    <property type="match status" value="3"/>
</dbReference>
<evidence type="ECO:0000256" key="1">
    <source>
        <dbReference type="SAM" id="MobiDB-lite"/>
    </source>
</evidence>
<feature type="domain" description="VWFA" evidence="2">
    <location>
        <begin position="1245"/>
        <end position="1434"/>
    </location>
</feature>
<dbReference type="GO" id="GO:0005737">
    <property type="term" value="C:cytoplasm"/>
    <property type="evidence" value="ECO:0007669"/>
    <property type="project" value="TreeGrafter"/>
</dbReference>
<dbReference type="InterPro" id="IPR036465">
    <property type="entry name" value="vWFA_dom_sf"/>
</dbReference>
<dbReference type="SMART" id="SM00382">
    <property type="entry name" value="AAA"/>
    <property type="match status" value="3"/>
</dbReference>
<dbReference type="InterPro" id="IPR002035">
    <property type="entry name" value="VWF_A"/>
</dbReference>
<dbReference type="GO" id="GO:0016887">
    <property type="term" value="F:ATP hydrolysis activity"/>
    <property type="evidence" value="ECO:0007669"/>
    <property type="project" value="InterPro"/>
</dbReference>
<dbReference type="SUPFAM" id="SSF53300">
    <property type="entry name" value="vWA-like"/>
    <property type="match status" value="1"/>
</dbReference>
<feature type="region of interest" description="Disordered" evidence="1">
    <location>
        <begin position="1062"/>
        <end position="1115"/>
    </location>
</feature>
<dbReference type="Proteomes" id="UP001162031">
    <property type="component" value="Unassembled WGS sequence"/>
</dbReference>
<feature type="domain" description="AAA+ ATPase" evidence="3">
    <location>
        <begin position="786"/>
        <end position="982"/>
    </location>
</feature>
<dbReference type="InterPro" id="IPR011704">
    <property type="entry name" value="ATPase_dyneun-rel_AAA"/>
</dbReference>
<organism evidence="4 5">
    <name type="scientific">Hyaloperonospora brassicae</name>
    <name type="common">Brassica downy mildew</name>
    <name type="synonym">Peronospora brassicae</name>
    <dbReference type="NCBI Taxonomy" id="162125"/>
    <lineage>
        <taxon>Eukaryota</taxon>
        <taxon>Sar</taxon>
        <taxon>Stramenopiles</taxon>
        <taxon>Oomycota</taxon>
        <taxon>Peronosporomycetes</taxon>
        <taxon>Peronosporales</taxon>
        <taxon>Peronosporaceae</taxon>
        <taxon>Hyaloperonospora</taxon>
    </lineage>
</organism>
<gene>
    <name evidence="4" type="ORF">HBR001_LOCUS1445</name>
</gene>
<evidence type="ECO:0000313" key="5">
    <source>
        <dbReference type="Proteomes" id="UP001162031"/>
    </source>
</evidence>
<name>A0AAV0T7B3_HYABA</name>
<evidence type="ECO:0000259" key="2">
    <source>
        <dbReference type="SMART" id="SM00327"/>
    </source>
</evidence>
<keyword evidence="5" id="KW-1185">Reference proteome</keyword>
<dbReference type="InterPro" id="IPR027417">
    <property type="entry name" value="P-loop_NTPase"/>
</dbReference>
<dbReference type="PANTHER" id="PTHR21610">
    <property type="entry name" value="VON WILLEBRAND FACTOR A DOMAIN-CONTAINING PROTEIN 8"/>
    <property type="match status" value="1"/>
</dbReference>
<evidence type="ECO:0000259" key="3">
    <source>
        <dbReference type="SMART" id="SM00382"/>
    </source>
</evidence>
<feature type="compositionally biased region" description="Basic and acidic residues" evidence="1">
    <location>
        <begin position="1078"/>
        <end position="1088"/>
    </location>
</feature>
<dbReference type="Pfam" id="PF07728">
    <property type="entry name" value="AAA_5"/>
    <property type="match status" value="3"/>
</dbReference>
<dbReference type="EMBL" id="CANTFL010000144">
    <property type="protein sequence ID" value="CAI5715481.1"/>
    <property type="molecule type" value="Genomic_DNA"/>
</dbReference>
<feature type="domain" description="AAA+ ATPase" evidence="3">
    <location>
        <begin position="435"/>
        <end position="581"/>
    </location>
</feature>
<dbReference type="SMART" id="SM00327">
    <property type="entry name" value="VWA"/>
    <property type="match status" value="1"/>
</dbReference>
<protein>
    <recommendedName>
        <fullName evidence="6">VWFA domain-containing protein</fullName>
    </recommendedName>
</protein>
<proteinExistence type="predicted"/>
<feature type="domain" description="AAA+ ATPase" evidence="3">
    <location>
        <begin position="89"/>
        <end position="259"/>
    </location>
</feature>
<dbReference type="FunFam" id="3.40.50.300:FF:000587">
    <property type="entry name" value="von Willebrand factor A domain containing 8"/>
    <property type="match status" value="1"/>
</dbReference>